<keyword evidence="3" id="KW-1185">Reference proteome</keyword>
<dbReference type="OrthoDB" id="6515871at2759"/>
<feature type="region of interest" description="Disordered" evidence="1">
    <location>
        <begin position="217"/>
        <end position="237"/>
    </location>
</feature>
<organism evidence="2 3">
    <name type="scientific">Cotesia congregata</name>
    <name type="common">Parasitoid wasp</name>
    <name type="synonym">Apanteles congregatus</name>
    <dbReference type="NCBI Taxonomy" id="51543"/>
    <lineage>
        <taxon>Eukaryota</taxon>
        <taxon>Metazoa</taxon>
        <taxon>Ecdysozoa</taxon>
        <taxon>Arthropoda</taxon>
        <taxon>Hexapoda</taxon>
        <taxon>Insecta</taxon>
        <taxon>Pterygota</taxon>
        <taxon>Neoptera</taxon>
        <taxon>Endopterygota</taxon>
        <taxon>Hymenoptera</taxon>
        <taxon>Apocrita</taxon>
        <taxon>Ichneumonoidea</taxon>
        <taxon>Braconidae</taxon>
        <taxon>Microgastrinae</taxon>
        <taxon>Cotesia</taxon>
    </lineage>
</organism>
<accession>A0A8J2MU15</accession>
<dbReference type="Proteomes" id="UP000786811">
    <property type="component" value="Unassembled WGS sequence"/>
</dbReference>
<gene>
    <name evidence="2" type="ORF">HICCMSTLAB_LOCUS13980</name>
</gene>
<proteinExistence type="predicted"/>
<protein>
    <submittedName>
        <fullName evidence="2">Uncharacterized protein</fullName>
    </submittedName>
</protein>
<name>A0A8J2MU15_COTCN</name>
<reference evidence="2" key="1">
    <citation type="submission" date="2021-04" db="EMBL/GenBank/DDBJ databases">
        <authorList>
            <person name="Chebbi M.A.C M."/>
        </authorList>
    </citation>
    <scope>NUCLEOTIDE SEQUENCE</scope>
</reference>
<feature type="compositionally biased region" description="Basic and acidic residues" evidence="1">
    <location>
        <begin position="100"/>
        <end position="110"/>
    </location>
</feature>
<evidence type="ECO:0000256" key="1">
    <source>
        <dbReference type="SAM" id="MobiDB-lite"/>
    </source>
</evidence>
<comment type="caution">
    <text evidence="2">The sequence shown here is derived from an EMBL/GenBank/DDBJ whole genome shotgun (WGS) entry which is preliminary data.</text>
</comment>
<dbReference type="EMBL" id="CAJNRD030001124">
    <property type="protein sequence ID" value="CAG5109344.1"/>
    <property type="molecule type" value="Genomic_DNA"/>
</dbReference>
<feature type="region of interest" description="Disordered" evidence="1">
    <location>
        <begin position="77"/>
        <end position="110"/>
    </location>
</feature>
<dbReference type="AlphaFoldDB" id="A0A8J2MU15"/>
<evidence type="ECO:0000313" key="2">
    <source>
        <dbReference type="EMBL" id="CAG5109344.1"/>
    </source>
</evidence>
<evidence type="ECO:0000313" key="3">
    <source>
        <dbReference type="Proteomes" id="UP000786811"/>
    </source>
</evidence>
<feature type="compositionally biased region" description="Basic and acidic residues" evidence="1">
    <location>
        <begin position="77"/>
        <end position="91"/>
    </location>
</feature>
<sequence length="420" mass="48648">MQYLISEDNHRFYIRELKSIVQESEAIITVGSKVLFYDPENVSQRKQKLLSGIVIKMSRSEKLLKNELDKIVLQREKVQGKPDKSTPDKLSQKKFVQPAEKGKKINTKDPQKEVQRINSYRNMEYLQKNKPHWRFNLPFNQEFDEESQKANNPMLTDVLFKTNNIIDFLGCSTVTSSNTNYATNSQGLLIKHPTDLQQHHLFQFSNPSNSLECLTSDDNNNSSENCQQQISPVSTGHQSRVLDLRDSRQQNSEYHRNPSLISFYNHEASMLSRPKPKIMNTQNLSNQLQKLHPTQKVKNNYNNYRNPPTKNFQGLPIPSMGQSQIRTFPTMDPDNLPPVSMNKSTEESPTYRHNLSSAHFSHREPHQTSQVYYNQPISHKNGSSAVNNHYDLPQYRQHSSEHEYAAIADPEFYEIPSEQL</sequence>